<dbReference type="GO" id="GO:0006596">
    <property type="term" value="P:polyamine biosynthetic process"/>
    <property type="evidence" value="ECO:0007669"/>
    <property type="project" value="UniProtKB-KW"/>
</dbReference>
<dbReference type="Proteomes" id="UP000323865">
    <property type="component" value="Chromosome"/>
</dbReference>
<dbReference type="InterPro" id="IPR029063">
    <property type="entry name" value="SAM-dependent_MTases_sf"/>
</dbReference>
<dbReference type="NCBIfam" id="NF037959">
    <property type="entry name" value="MFS_SpdSyn"/>
    <property type="match status" value="1"/>
</dbReference>
<organism evidence="2 4">
    <name type="scientific">Dermabacter vaginalis</name>
    <dbReference type="NCBI Taxonomy" id="1630135"/>
    <lineage>
        <taxon>Bacteria</taxon>
        <taxon>Bacillati</taxon>
        <taxon>Actinomycetota</taxon>
        <taxon>Actinomycetes</taxon>
        <taxon>Micrococcales</taxon>
        <taxon>Dermabacteraceae</taxon>
        <taxon>Dermabacter</taxon>
    </lineage>
</organism>
<accession>A0A1B0ZJJ9</accession>
<dbReference type="PANTHER" id="PTHR43317:SF1">
    <property type="entry name" value="THERMOSPERMINE SYNTHASE ACAULIS5"/>
    <property type="match status" value="1"/>
</dbReference>
<evidence type="ECO:0000313" key="2">
    <source>
        <dbReference type="EMBL" id="ANP28171.1"/>
    </source>
</evidence>
<reference evidence="2 4" key="1">
    <citation type="submission" date="2015-06" db="EMBL/GenBank/DDBJ databases">
        <title>Investigation of pathophysiology for high-risk pregnancy and development of treatment modality based on it.</title>
        <authorList>
            <person name="Kim B.-C."/>
            <person name="Lim S."/>
        </authorList>
    </citation>
    <scope>NUCLEOTIDE SEQUENCE [LARGE SCALE GENOMIC DNA]</scope>
    <source>
        <strain evidence="2 4">AD1-86</strain>
    </source>
</reference>
<protein>
    <recommendedName>
        <fullName evidence="6">Spermidine synthase</fullName>
    </recommendedName>
</protein>
<dbReference type="KEGG" id="dva:DAD186_16210"/>
<evidence type="ECO:0000313" key="4">
    <source>
        <dbReference type="Proteomes" id="UP000092596"/>
    </source>
</evidence>
<evidence type="ECO:0000313" key="3">
    <source>
        <dbReference type="EMBL" id="QEU11439.1"/>
    </source>
</evidence>
<sequence>MARNRRPNRLPLTLPFFEDIDTTFGIVRLEPETDGSYTVIIDGMESSHIHPDPENLVFEYMRWIASIITTTYPSESPLNIAHLGGGAASLPRALAHHFPHSRNSVVELDAKLISLVREWVDLPASPRVAIREGDAFTVLPTLRSARFDIVIRDVFSHSRTPLPMRSLEAGREQRRILKDDGMFLANIAMDRDQRELADEIVTLREAFGDIELIAEPSAIKKRRRSNCIAVYTPGGLSAAARRAIRTDAVTVRTLDQKTVDRLASGGTIVELGDDAGAATVGH</sequence>
<keyword evidence="1" id="KW-0620">Polyamine biosynthesis</keyword>
<dbReference type="EMBL" id="CP012117">
    <property type="protein sequence ID" value="ANP28171.1"/>
    <property type="molecule type" value="Genomic_DNA"/>
</dbReference>
<dbReference type="EMBL" id="CP044108">
    <property type="protein sequence ID" value="QEU11439.1"/>
    <property type="molecule type" value="Genomic_DNA"/>
</dbReference>
<evidence type="ECO:0000313" key="5">
    <source>
        <dbReference type="Proteomes" id="UP000323865"/>
    </source>
</evidence>
<dbReference type="Gene3D" id="3.40.50.150">
    <property type="entry name" value="Vaccinia Virus protein VP39"/>
    <property type="match status" value="1"/>
</dbReference>
<reference evidence="3 5" key="2">
    <citation type="submission" date="2019-09" db="EMBL/GenBank/DDBJ databases">
        <title>FDA dAtabase for Regulatory Grade micrObial Sequences (FDA-ARGOS): Supporting development and validation of Infectious Disease Dx tests.</title>
        <authorList>
            <person name="Sciortino C."/>
            <person name="Tallon L."/>
            <person name="Sadzewicz L."/>
            <person name="Vavikolanu K."/>
            <person name="Mehta A."/>
            <person name="Aluvathingal J."/>
            <person name="Nadendla S."/>
            <person name="Nandy P."/>
            <person name="Geyer C."/>
            <person name="Yan Y."/>
            <person name="Sichtig H."/>
        </authorList>
    </citation>
    <scope>NUCLEOTIDE SEQUENCE [LARGE SCALE GENOMIC DNA]</scope>
    <source>
        <strain evidence="3 5">FDAARGOS_640</strain>
    </source>
</reference>
<keyword evidence="5" id="KW-1185">Reference proteome</keyword>
<dbReference type="CDD" id="cd02440">
    <property type="entry name" value="AdoMet_MTases"/>
    <property type="match status" value="1"/>
</dbReference>
<dbReference type="STRING" id="1630135.DAD186_16210"/>
<proteinExistence type="predicted"/>
<gene>
    <name evidence="2" type="ORF">DAD186_16210</name>
    <name evidence="3" type="ORF">FOB48_03415</name>
</gene>
<evidence type="ECO:0008006" key="6">
    <source>
        <dbReference type="Google" id="ProtNLM"/>
    </source>
</evidence>
<name>A0A1B0ZJJ9_9MICO</name>
<dbReference type="SUPFAM" id="SSF53335">
    <property type="entry name" value="S-adenosyl-L-methionine-dependent methyltransferases"/>
    <property type="match status" value="1"/>
</dbReference>
<dbReference type="AlphaFoldDB" id="A0A1B0ZJJ9"/>
<evidence type="ECO:0000256" key="1">
    <source>
        <dbReference type="ARBA" id="ARBA00023115"/>
    </source>
</evidence>
<dbReference type="Pfam" id="PF01564">
    <property type="entry name" value="Spermine_synth"/>
    <property type="match status" value="1"/>
</dbReference>
<dbReference type="PANTHER" id="PTHR43317">
    <property type="entry name" value="THERMOSPERMINE SYNTHASE ACAULIS5"/>
    <property type="match status" value="1"/>
</dbReference>
<dbReference type="RefSeq" id="WP_065248207.1">
    <property type="nucleotide sequence ID" value="NZ_CP012117.1"/>
</dbReference>
<dbReference type="Proteomes" id="UP000092596">
    <property type="component" value="Chromosome"/>
</dbReference>